<evidence type="ECO:0000256" key="7">
    <source>
        <dbReference type="ARBA" id="ARBA00022842"/>
    </source>
</evidence>
<dbReference type="InterPro" id="IPR021127">
    <property type="entry name" value="CRISPR_associated_Cas2"/>
</dbReference>
<dbReference type="AlphaFoldDB" id="A0A3T0RWW0"/>
<gene>
    <name evidence="9 10" type="primary">cas2</name>
    <name evidence="10" type="ORF">C0Z10_01430</name>
</gene>
<comment type="cofactor">
    <cofactor evidence="1 9">
        <name>Mg(2+)</name>
        <dbReference type="ChEBI" id="CHEBI:18420"/>
    </cofactor>
</comment>
<evidence type="ECO:0000256" key="9">
    <source>
        <dbReference type="HAMAP-Rule" id="MF_01471"/>
    </source>
</evidence>
<dbReference type="RefSeq" id="WP_097798224.1">
    <property type="nucleotide sequence ID" value="NZ_CP025570.1"/>
</dbReference>
<evidence type="ECO:0000256" key="1">
    <source>
        <dbReference type="ARBA" id="ARBA00001946"/>
    </source>
</evidence>
<dbReference type="EC" id="3.1.-.-" evidence="9"/>
<proteinExistence type="inferred from homology"/>
<comment type="subunit">
    <text evidence="9">Homodimer, forms a heterotetramer with a Cas1 homodimer.</text>
</comment>
<organism evidence="10 11">
    <name type="scientific">Acidipropionibacterium jensenii</name>
    <dbReference type="NCBI Taxonomy" id="1749"/>
    <lineage>
        <taxon>Bacteria</taxon>
        <taxon>Bacillati</taxon>
        <taxon>Actinomycetota</taxon>
        <taxon>Actinomycetes</taxon>
        <taxon>Propionibacteriales</taxon>
        <taxon>Propionibacteriaceae</taxon>
        <taxon>Acidipropionibacterium</taxon>
    </lineage>
</organism>
<keyword evidence="6 9" id="KW-0378">Hydrolase</keyword>
<evidence type="ECO:0000256" key="3">
    <source>
        <dbReference type="ARBA" id="ARBA00022722"/>
    </source>
</evidence>
<keyword evidence="8 9" id="KW-0051">Antiviral defense</keyword>
<dbReference type="CDD" id="cd09725">
    <property type="entry name" value="Cas2_I_II_III"/>
    <property type="match status" value="1"/>
</dbReference>
<dbReference type="InterPro" id="IPR019199">
    <property type="entry name" value="Virulence_VapD/CRISPR_Cas2"/>
</dbReference>
<keyword evidence="5 9" id="KW-0255">Endonuclease</keyword>
<dbReference type="Proteomes" id="UP000285875">
    <property type="component" value="Chromosome"/>
</dbReference>
<evidence type="ECO:0000256" key="6">
    <source>
        <dbReference type="ARBA" id="ARBA00022801"/>
    </source>
</evidence>
<accession>A0A3T0RWW0</accession>
<evidence type="ECO:0000256" key="2">
    <source>
        <dbReference type="ARBA" id="ARBA00009959"/>
    </source>
</evidence>
<dbReference type="Gene3D" id="3.30.70.240">
    <property type="match status" value="1"/>
</dbReference>
<evidence type="ECO:0000313" key="10">
    <source>
        <dbReference type="EMBL" id="AZZ38626.1"/>
    </source>
</evidence>
<protein>
    <recommendedName>
        <fullName evidence="9">CRISPR-associated endoribonuclease Cas2</fullName>
        <ecNumber evidence="9">3.1.-.-</ecNumber>
    </recommendedName>
</protein>
<dbReference type="PANTHER" id="PTHR34405:SF3">
    <property type="entry name" value="CRISPR-ASSOCIATED ENDORIBONUCLEASE CAS2 3"/>
    <property type="match status" value="1"/>
</dbReference>
<dbReference type="KEGG" id="aji:C0Z10_01430"/>
<keyword evidence="3 9" id="KW-0540">Nuclease</keyword>
<name>A0A3T0RWW0_9ACTN</name>
<evidence type="ECO:0000256" key="5">
    <source>
        <dbReference type="ARBA" id="ARBA00022759"/>
    </source>
</evidence>
<reference evidence="11" key="1">
    <citation type="submission" date="2017-12" db="EMBL/GenBank/DDBJ databases">
        <title>Whole genome sequencing of Acidipropionibacterium jensenii strains JS279 and JS280.</title>
        <authorList>
            <person name="Deptula P."/>
            <person name="Laine P."/>
            <person name="Smolander O.-P."/>
            <person name="Paulin L."/>
            <person name="Auvinen P."/>
            <person name="Varmanen P."/>
        </authorList>
    </citation>
    <scope>NUCLEOTIDE SEQUENCE [LARGE SCALE GENOMIC DNA]</scope>
    <source>
        <strain evidence="11">JS280</strain>
    </source>
</reference>
<dbReference type="EMBL" id="CP025570">
    <property type="protein sequence ID" value="AZZ38626.1"/>
    <property type="molecule type" value="Genomic_DNA"/>
</dbReference>
<sequence>MRQDSHRFLIAYDVPDDKRRSHITVTLKRFGLRVQYSVFMVDCSPSHVLTLQRELEEIMNRDEDSVLVSDLGLSKTADDRAVTWLGHSRYIVGNGTMII</sequence>
<keyword evidence="4 9" id="KW-0479">Metal-binding</keyword>
<evidence type="ECO:0000256" key="4">
    <source>
        <dbReference type="ARBA" id="ARBA00022723"/>
    </source>
</evidence>
<feature type="binding site" evidence="9">
    <location>
        <position position="13"/>
    </location>
    <ligand>
        <name>Mg(2+)</name>
        <dbReference type="ChEBI" id="CHEBI:18420"/>
        <note>catalytic</note>
    </ligand>
</feature>
<evidence type="ECO:0000313" key="11">
    <source>
        <dbReference type="Proteomes" id="UP000285875"/>
    </source>
</evidence>
<dbReference type="GO" id="GO:0016787">
    <property type="term" value="F:hydrolase activity"/>
    <property type="evidence" value="ECO:0007669"/>
    <property type="project" value="UniProtKB-KW"/>
</dbReference>
<evidence type="ECO:0000256" key="8">
    <source>
        <dbReference type="ARBA" id="ARBA00023118"/>
    </source>
</evidence>
<dbReference type="GO" id="GO:0043571">
    <property type="term" value="P:maintenance of CRISPR repeat elements"/>
    <property type="evidence" value="ECO:0007669"/>
    <property type="project" value="UniProtKB-UniRule"/>
</dbReference>
<keyword evidence="7 9" id="KW-0460">Magnesium</keyword>
<dbReference type="Pfam" id="PF09827">
    <property type="entry name" value="CRISPR_Cas2"/>
    <property type="match status" value="1"/>
</dbReference>
<dbReference type="PANTHER" id="PTHR34405">
    <property type="entry name" value="CRISPR-ASSOCIATED ENDORIBONUCLEASE CAS2"/>
    <property type="match status" value="1"/>
</dbReference>
<dbReference type="GO" id="GO:0046872">
    <property type="term" value="F:metal ion binding"/>
    <property type="evidence" value="ECO:0007669"/>
    <property type="project" value="UniProtKB-UniRule"/>
</dbReference>
<dbReference type="HAMAP" id="MF_01471">
    <property type="entry name" value="Cas2"/>
    <property type="match status" value="1"/>
</dbReference>
<dbReference type="GO" id="GO:0004521">
    <property type="term" value="F:RNA endonuclease activity"/>
    <property type="evidence" value="ECO:0007669"/>
    <property type="project" value="InterPro"/>
</dbReference>
<dbReference type="NCBIfam" id="TIGR01573">
    <property type="entry name" value="cas2"/>
    <property type="match status" value="1"/>
</dbReference>
<dbReference type="SUPFAM" id="SSF143430">
    <property type="entry name" value="TTP0101/SSO1404-like"/>
    <property type="match status" value="1"/>
</dbReference>
<dbReference type="GO" id="GO:0051607">
    <property type="term" value="P:defense response to virus"/>
    <property type="evidence" value="ECO:0007669"/>
    <property type="project" value="UniProtKB-UniRule"/>
</dbReference>
<comment type="function">
    <text evidence="9">CRISPR (clustered regularly interspaced short palindromic repeat), is an adaptive immune system that provides protection against mobile genetic elements (viruses, transposable elements and conjugative plasmids). CRISPR clusters contain sequences complementary to antecedent mobile elements and target invading nucleic acids. CRISPR clusters are transcribed and processed into CRISPR RNA (crRNA). Functions as a ssRNA-specific endoribonuclease. Involved in the integration of spacer DNA into the CRISPR cassette.</text>
</comment>
<comment type="similarity">
    <text evidence="2 9">Belongs to the CRISPR-associated endoribonuclease Cas2 protein family.</text>
</comment>